<reference evidence="6 7" key="1">
    <citation type="journal article" date="2016" name="Nat. Commun.">
        <title>Thousands of microbial genomes shed light on interconnected biogeochemical processes in an aquifer system.</title>
        <authorList>
            <person name="Anantharaman K."/>
            <person name="Brown C.T."/>
            <person name="Hug L.A."/>
            <person name="Sharon I."/>
            <person name="Castelle C.J."/>
            <person name="Probst A.J."/>
            <person name="Thomas B.C."/>
            <person name="Singh A."/>
            <person name="Wilkins M.J."/>
            <person name="Karaoz U."/>
            <person name="Brodie E.L."/>
            <person name="Williams K.H."/>
            <person name="Hubbard S.S."/>
            <person name="Banfield J.F."/>
        </authorList>
    </citation>
    <scope>NUCLEOTIDE SEQUENCE [LARGE SCALE GENOMIC DNA]</scope>
</reference>
<dbReference type="EMBL" id="MFJF01000019">
    <property type="protein sequence ID" value="OGG06104.1"/>
    <property type="molecule type" value="Genomic_DNA"/>
</dbReference>
<dbReference type="Pfam" id="PF01321">
    <property type="entry name" value="Creatinase_N"/>
    <property type="match status" value="1"/>
</dbReference>
<evidence type="ECO:0000259" key="4">
    <source>
        <dbReference type="Pfam" id="PF00557"/>
    </source>
</evidence>
<proteinExistence type="inferred from homology"/>
<evidence type="ECO:0000259" key="5">
    <source>
        <dbReference type="Pfam" id="PF01321"/>
    </source>
</evidence>
<dbReference type="Proteomes" id="UP000177354">
    <property type="component" value="Unassembled WGS sequence"/>
</dbReference>
<evidence type="ECO:0008006" key="8">
    <source>
        <dbReference type="Google" id="ProtNLM"/>
    </source>
</evidence>
<evidence type="ECO:0000313" key="6">
    <source>
        <dbReference type="EMBL" id="OGG06104.1"/>
    </source>
</evidence>
<keyword evidence="1 3" id="KW-0479">Metal-binding</keyword>
<dbReference type="InterPro" id="IPR050659">
    <property type="entry name" value="Peptidase_M24B"/>
</dbReference>
<dbReference type="SUPFAM" id="SSF53092">
    <property type="entry name" value="Creatinase/prolidase N-terminal domain"/>
    <property type="match status" value="1"/>
</dbReference>
<keyword evidence="2" id="KW-0378">Hydrolase</keyword>
<dbReference type="GO" id="GO:0016787">
    <property type="term" value="F:hydrolase activity"/>
    <property type="evidence" value="ECO:0007669"/>
    <property type="project" value="UniProtKB-KW"/>
</dbReference>
<dbReference type="PANTHER" id="PTHR46112">
    <property type="entry name" value="AMINOPEPTIDASE"/>
    <property type="match status" value="1"/>
</dbReference>
<comment type="similarity">
    <text evidence="3">Belongs to the peptidase M24B family.</text>
</comment>
<dbReference type="InterPro" id="IPR036005">
    <property type="entry name" value="Creatinase/aminopeptidase-like"/>
</dbReference>
<dbReference type="AlphaFoldDB" id="A0A1F5Z1A4"/>
<dbReference type="Pfam" id="PF00557">
    <property type="entry name" value="Peptidase_M24"/>
    <property type="match status" value="1"/>
</dbReference>
<dbReference type="SUPFAM" id="SSF55920">
    <property type="entry name" value="Creatinase/aminopeptidase"/>
    <property type="match status" value="1"/>
</dbReference>
<evidence type="ECO:0000256" key="3">
    <source>
        <dbReference type="RuleBase" id="RU000590"/>
    </source>
</evidence>
<dbReference type="InterPro" id="IPR000994">
    <property type="entry name" value="Pept_M24"/>
</dbReference>
<accession>A0A1F5Z1A4</accession>
<dbReference type="PANTHER" id="PTHR46112:SF3">
    <property type="entry name" value="AMINOPEPTIDASE YPDF"/>
    <property type="match status" value="1"/>
</dbReference>
<organism evidence="6 7">
    <name type="scientific">Candidatus Gottesmanbacteria bacterium RIFCSPHIGHO2_01_FULL_40_15</name>
    <dbReference type="NCBI Taxonomy" id="1798376"/>
    <lineage>
        <taxon>Bacteria</taxon>
        <taxon>Candidatus Gottesmaniibacteriota</taxon>
    </lineage>
</organism>
<name>A0A1F5Z1A4_9BACT</name>
<evidence type="ECO:0000256" key="2">
    <source>
        <dbReference type="ARBA" id="ARBA00022801"/>
    </source>
</evidence>
<feature type="domain" description="Peptidase M24" evidence="4">
    <location>
        <begin position="140"/>
        <end position="341"/>
    </location>
</feature>
<feature type="domain" description="Creatinase N-terminal" evidence="5">
    <location>
        <begin position="5"/>
        <end position="133"/>
    </location>
</feature>
<dbReference type="Gene3D" id="3.90.230.10">
    <property type="entry name" value="Creatinase/methionine aminopeptidase superfamily"/>
    <property type="match status" value="1"/>
</dbReference>
<gene>
    <name evidence="6" type="ORF">A2777_00970</name>
</gene>
<evidence type="ECO:0000256" key="1">
    <source>
        <dbReference type="ARBA" id="ARBA00022723"/>
    </source>
</evidence>
<evidence type="ECO:0000313" key="7">
    <source>
        <dbReference type="Proteomes" id="UP000177354"/>
    </source>
</evidence>
<dbReference type="GO" id="GO:0046872">
    <property type="term" value="F:metal ion binding"/>
    <property type="evidence" value="ECO:0007669"/>
    <property type="project" value="UniProtKB-KW"/>
</dbReference>
<dbReference type="InterPro" id="IPR029149">
    <property type="entry name" value="Creatin/AminoP/Spt16_N"/>
</dbReference>
<dbReference type="PROSITE" id="PS00491">
    <property type="entry name" value="PROLINE_PEPTIDASE"/>
    <property type="match status" value="1"/>
</dbReference>
<dbReference type="CDD" id="cd01092">
    <property type="entry name" value="APP-like"/>
    <property type="match status" value="1"/>
</dbReference>
<dbReference type="Gene3D" id="3.40.350.10">
    <property type="entry name" value="Creatinase/prolidase N-terminal domain"/>
    <property type="match status" value="1"/>
</dbReference>
<comment type="caution">
    <text evidence="6">The sequence shown here is derived from an EMBL/GenBank/DDBJ whole genome shotgun (WGS) entry which is preliminary data.</text>
</comment>
<sequence>MDKLNLIRKQLEHYGSDALFVSGQENVTYLTAKAGLNSDEREVFLVITKKSAYLLAFSTTFAMYRRTAGFIPVELTNQYRLSKAIIDIAGKEKLKTLAFEKNYVSYSEYISLKEKLSLKLTPSENIIEKMRLIKSNAEIESIKKAASVTDSAYEYAARLIKPGITEKNLALNLEFFIRKNSQNIAFSPIVAFNQNSAIPHYLPSDKVTLKNHSIILIDMGAKFLNYCSDLTRVICFGSPSDRLVKLYQTVLTAQENALSQLTSGKTGDEIDRLTREYIEQQGYPAFKHGLGHGVGLAIHEAPRLKPGSHEILCENMVVTVEPGIYIEGFAGIRIEDLVLITSRGPKLLSRAPKEITVI</sequence>
<dbReference type="InterPro" id="IPR000587">
    <property type="entry name" value="Creatinase_N"/>
</dbReference>
<protein>
    <recommendedName>
        <fullName evidence="8">Peptidase M24 domain-containing protein</fullName>
    </recommendedName>
</protein>
<dbReference type="InterPro" id="IPR001131">
    <property type="entry name" value="Peptidase_M24B_aminopep-P_CS"/>
</dbReference>